<gene>
    <name evidence="2" type="ORF">S03H2_33433</name>
</gene>
<feature type="non-terminal residue" evidence="2">
    <location>
        <position position="32"/>
    </location>
</feature>
<keyword evidence="1" id="KW-1133">Transmembrane helix</keyword>
<evidence type="ECO:0000313" key="2">
    <source>
        <dbReference type="EMBL" id="GAH48452.1"/>
    </source>
</evidence>
<feature type="transmembrane region" description="Helical" evidence="1">
    <location>
        <begin position="12"/>
        <end position="30"/>
    </location>
</feature>
<dbReference type="EMBL" id="BARU01020348">
    <property type="protein sequence ID" value="GAH48452.1"/>
    <property type="molecule type" value="Genomic_DNA"/>
</dbReference>
<protein>
    <submittedName>
        <fullName evidence="2">Uncharacterized protein</fullName>
    </submittedName>
</protein>
<dbReference type="AlphaFoldDB" id="X1FTZ7"/>
<evidence type="ECO:0000256" key="1">
    <source>
        <dbReference type="SAM" id="Phobius"/>
    </source>
</evidence>
<reference evidence="2" key="1">
    <citation type="journal article" date="2014" name="Front. Microbiol.">
        <title>High frequency of phylogenetically diverse reductive dehalogenase-homologous genes in deep subseafloor sedimentary metagenomes.</title>
        <authorList>
            <person name="Kawai M."/>
            <person name="Futagami T."/>
            <person name="Toyoda A."/>
            <person name="Takaki Y."/>
            <person name="Nishi S."/>
            <person name="Hori S."/>
            <person name="Arai W."/>
            <person name="Tsubouchi T."/>
            <person name="Morono Y."/>
            <person name="Uchiyama I."/>
            <person name="Ito T."/>
            <person name="Fujiyama A."/>
            <person name="Inagaki F."/>
            <person name="Takami H."/>
        </authorList>
    </citation>
    <scope>NUCLEOTIDE SEQUENCE</scope>
    <source>
        <strain evidence="2">Expedition CK06-06</strain>
    </source>
</reference>
<sequence length="32" mass="3557">MDSVRVIFKRPFLSGLLLLILVVLATAPLYTP</sequence>
<comment type="caution">
    <text evidence="2">The sequence shown here is derived from an EMBL/GenBank/DDBJ whole genome shotgun (WGS) entry which is preliminary data.</text>
</comment>
<proteinExistence type="predicted"/>
<accession>X1FTZ7</accession>
<name>X1FTZ7_9ZZZZ</name>
<keyword evidence="1" id="KW-0472">Membrane</keyword>
<keyword evidence="1" id="KW-0812">Transmembrane</keyword>
<organism evidence="2">
    <name type="scientific">marine sediment metagenome</name>
    <dbReference type="NCBI Taxonomy" id="412755"/>
    <lineage>
        <taxon>unclassified sequences</taxon>
        <taxon>metagenomes</taxon>
        <taxon>ecological metagenomes</taxon>
    </lineage>
</organism>